<feature type="transmembrane region" description="Helical" evidence="8">
    <location>
        <begin position="279"/>
        <end position="300"/>
    </location>
</feature>
<dbReference type="SUPFAM" id="SSF103473">
    <property type="entry name" value="MFS general substrate transporter"/>
    <property type="match status" value="1"/>
</dbReference>
<keyword evidence="5 8" id="KW-0812">Transmembrane</keyword>
<accession>A0A2S7KKD0</accession>
<evidence type="ECO:0000256" key="8">
    <source>
        <dbReference type="SAM" id="Phobius"/>
    </source>
</evidence>
<feature type="transmembrane region" description="Helical" evidence="8">
    <location>
        <begin position="332"/>
        <end position="354"/>
    </location>
</feature>
<dbReference type="Pfam" id="PF07690">
    <property type="entry name" value="MFS_1"/>
    <property type="match status" value="1"/>
</dbReference>
<reference evidence="10 11" key="1">
    <citation type="submission" date="2016-11" db="EMBL/GenBank/DDBJ databases">
        <title>Trade-off between light-utilization and light-protection in marine flavobacteria.</title>
        <authorList>
            <person name="Kumagai Y."/>
        </authorList>
    </citation>
    <scope>NUCLEOTIDE SEQUENCE [LARGE SCALE GENOMIC DNA]</scope>
    <source>
        <strain evidence="10 11">ATCC 700397</strain>
    </source>
</reference>
<dbReference type="AlphaFoldDB" id="A0A2S7KKD0"/>
<feature type="transmembrane region" description="Helical" evidence="8">
    <location>
        <begin position="102"/>
        <end position="119"/>
    </location>
</feature>
<protein>
    <submittedName>
        <fullName evidence="10">Glucose/galactose MFS transporter</fullName>
    </submittedName>
</protein>
<name>A0A2S7KKD0_9FLAO</name>
<comment type="subcellular location">
    <subcellularLocation>
        <location evidence="2">Cell inner membrane</location>
        <topology evidence="2">Multi-pass membrane protein</topology>
    </subcellularLocation>
</comment>
<dbReference type="NCBIfam" id="TIGR01272">
    <property type="entry name" value="gluP"/>
    <property type="match status" value="1"/>
</dbReference>
<evidence type="ECO:0000256" key="5">
    <source>
        <dbReference type="ARBA" id="ARBA00022692"/>
    </source>
</evidence>
<keyword evidence="6 8" id="KW-1133">Transmembrane helix</keyword>
<evidence type="ECO:0000256" key="3">
    <source>
        <dbReference type="ARBA" id="ARBA00009120"/>
    </source>
</evidence>
<feature type="transmembrane region" description="Helical" evidence="8">
    <location>
        <begin position="193"/>
        <end position="210"/>
    </location>
</feature>
<dbReference type="GO" id="GO:0005886">
    <property type="term" value="C:plasma membrane"/>
    <property type="evidence" value="ECO:0007669"/>
    <property type="project" value="UniProtKB-SubCell"/>
</dbReference>
<comment type="similarity">
    <text evidence="3">Belongs to the major facilitator superfamily. FHS transporter (TC 2.A.1.7) family.</text>
</comment>
<feature type="transmembrane region" description="Helical" evidence="8">
    <location>
        <begin position="366"/>
        <end position="385"/>
    </location>
</feature>
<evidence type="ECO:0000313" key="10">
    <source>
        <dbReference type="EMBL" id="PQB03079.1"/>
    </source>
</evidence>
<dbReference type="RefSeq" id="WP_104811014.1">
    <property type="nucleotide sequence ID" value="NZ_MQUA01000014.1"/>
</dbReference>
<dbReference type="InterPro" id="IPR020846">
    <property type="entry name" value="MFS_dom"/>
</dbReference>
<dbReference type="InterPro" id="IPR050375">
    <property type="entry name" value="MFS_TsgA-like"/>
</dbReference>
<feature type="domain" description="Major facilitator superfamily (MFS) profile" evidence="9">
    <location>
        <begin position="1"/>
        <end position="219"/>
    </location>
</feature>
<evidence type="ECO:0000259" key="9">
    <source>
        <dbReference type="PROSITE" id="PS50850"/>
    </source>
</evidence>
<feature type="transmembrane region" description="Helical" evidence="8">
    <location>
        <begin position="307"/>
        <end position="326"/>
    </location>
</feature>
<evidence type="ECO:0000256" key="2">
    <source>
        <dbReference type="ARBA" id="ARBA00004429"/>
    </source>
</evidence>
<evidence type="ECO:0000256" key="1">
    <source>
        <dbReference type="ARBA" id="ARBA00003321"/>
    </source>
</evidence>
<dbReference type="PANTHER" id="PTHR43702">
    <property type="entry name" value="L-FUCOSE-PROTON SYMPORTER"/>
    <property type="match status" value="1"/>
</dbReference>
<proteinExistence type="inferred from homology"/>
<dbReference type="GO" id="GO:1904659">
    <property type="term" value="P:D-glucose transmembrane transport"/>
    <property type="evidence" value="ECO:0007669"/>
    <property type="project" value="InterPro"/>
</dbReference>
<gene>
    <name evidence="10" type="ORF">BST83_17260</name>
</gene>
<sequence>MTQNKQKSTLVPILIIAGLFFIFGFVTWINGALIPFMKTINELTDAQSYLVASASYISFFVMALPASYIINKIGYKKGMSLGLITMAIGALLFIPAAEARTYWVFLVAIFIQGAGMTLLQTASNPYITILGPMESAAKRIAIMGIANKVAGALGSVIFGAILLSGIGSIKEKFLVVDDIEKSNLLNTMADSVVTPYIVMAVVLFLLGILIRKAPLPDVEAQPIEVSETGEKAKTSIFEFPHLWLGVLALFLYVGVEVVAGDTIISYGISLNIPVEEAKFFTLFTLMAMVATYALGVFLIPKYISQSLALKASAILGILLSFCIVFTTGFTSVLFVAALGIANALVWPAIWPLALTGLGEFTKTGSALLIMAISGGAIIPLLYGALVDHKKAALISTGINEVSALAEAASFGYWILLPCYLAILYYAFFGHKVRLK</sequence>
<dbReference type="CDD" id="cd17394">
    <property type="entry name" value="MFS_FucP_like"/>
    <property type="match status" value="1"/>
</dbReference>
<feature type="transmembrane region" description="Helical" evidence="8">
    <location>
        <begin position="140"/>
        <end position="166"/>
    </location>
</feature>
<keyword evidence="11" id="KW-1185">Reference proteome</keyword>
<feature type="transmembrane region" description="Helical" evidence="8">
    <location>
        <begin position="410"/>
        <end position="428"/>
    </location>
</feature>
<evidence type="ECO:0000256" key="6">
    <source>
        <dbReference type="ARBA" id="ARBA00022989"/>
    </source>
</evidence>
<organism evidence="10 11">
    <name type="scientific">Polaribacter filamentus</name>
    <dbReference type="NCBI Taxonomy" id="53483"/>
    <lineage>
        <taxon>Bacteria</taxon>
        <taxon>Pseudomonadati</taxon>
        <taxon>Bacteroidota</taxon>
        <taxon>Flavobacteriia</taxon>
        <taxon>Flavobacteriales</taxon>
        <taxon>Flavobacteriaceae</taxon>
    </lineage>
</organism>
<evidence type="ECO:0000256" key="4">
    <source>
        <dbReference type="ARBA" id="ARBA00022475"/>
    </source>
</evidence>
<feature type="transmembrane region" description="Helical" evidence="8">
    <location>
        <begin position="49"/>
        <end position="71"/>
    </location>
</feature>
<dbReference type="InterPro" id="IPR011701">
    <property type="entry name" value="MFS"/>
</dbReference>
<dbReference type="PANTHER" id="PTHR43702:SF12">
    <property type="entry name" value="N-ACETYL GLUCOSAMINE TRANSPORTER NAGP"/>
    <property type="match status" value="1"/>
</dbReference>
<evidence type="ECO:0000313" key="11">
    <source>
        <dbReference type="Proteomes" id="UP000239522"/>
    </source>
</evidence>
<evidence type="ECO:0000256" key="7">
    <source>
        <dbReference type="ARBA" id="ARBA00023136"/>
    </source>
</evidence>
<comment type="function">
    <text evidence="1">Intake of glucose and galactose.</text>
</comment>
<dbReference type="PROSITE" id="PS50850">
    <property type="entry name" value="MFS"/>
    <property type="match status" value="1"/>
</dbReference>
<dbReference type="Gene3D" id="1.20.1250.20">
    <property type="entry name" value="MFS general substrate transporter like domains"/>
    <property type="match status" value="2"/>
</dbReference>
<feature type="transmembrane region" description="Helical" evidence="8">
    <location>
        <begin position="78"/>
        <end position="96"/>
    </location>
</feature>
<dbReference type="InterPro" id="IPR005964">
    <property type="entry name" value="Glc/Gal_transptr_bac"/>
</dbReference>
<comment type="caution">
    <text evidence="10">The sequence shown here is derived from an EMBL/GenBank/DDBJ whole genome shotgun (WGS) entry which is preliminary data.</text>
</comment>
<dbReference type="GO" id="GO:0005354">
    <property type="term" value="F:galactose transmembrane transporter activity"/>
    <property type="evidence" value="ECO:0007669"/>
    <property type="project" value="InterPro"/>
</dbReference>
<feature type="transmembrane region" description="Helical" evidence="8">
    <location>
        <begin position="241"/>
        <end position="259"/>
    </location>
</feature>
<keyword evidence="7 8" id="KW-0472">Membrane</keyword>
<feature type="transmembrane region" description="Helical" evidence="8">
    <location>
        <begin position="9"/>
        <end position="29"/>
    </location>
</feature>
<dbReference type="EMBL" id="MQUA01000014">
    <property type="protein sequence ID" value="PQB03079.1"/>
    <property type="molecule type" value="Genomic_DNA"/>
</dbReference>
<dbReference type="GO" id="GO:0055056">
    <property type="term" value="F:D-glucose transmembrane transporter activity"/>
    <property type="evidence" value="ECO:0007669"/>
    <property type="project" value="InterPro"/>
</dbReference>
<dbReference type="OrthoDB" id="9795150at2"/>
<dbReference type="InterPro" id="IPR036259">
    <property type="entry name" value="MFS_trans_sf"/>
</dbReference>
<keyword evidence="4" id="KW-1003">Cell membrane</keyword>
<dbReference type="Proteomes" id="UP000239522">
    <property type="component" value="Unassembled WGS sequence"/>
</dbReference>